<comment type="caution">
    <text evidence="1">The sequence shown here is derived from an EMBL/GenBank/DDBJ whole genome shotgun (WGS) entry which is preliminary data.</text>
</comment>
<dbReference type="EMBL" id="MU277204">
    <property type="protein sequence ID" value="KAI0063059.1"/>
    <property type="molecule type" value="Genomic_DNA"/>
</dbReference>
<organism evidence="1 2">
    <name type="scientific">Artomyces pyxidatus</name>
    <dbReference type="NCBI Taxonomy" id="48021"/>
    <lineage>
        <taxon>Eukaryota</taxon>
        <taxon>Fungi</taxon>
        <taxon>Dikarya</taxon>
        <taxon>Basidiomycota</taxon>
        <taxon>Agaricomycotina</taxon>
        <taxon>Agaricomycetes</taxon>
        <taxon>Russulales</taxon>
        <taxon>Auriscalpiaceae</taxon>
        <taxon>Artomyces</taxon>
    </lineage>
</organism>
<accession>A0ACB8T2Z9</accession>
<dbReference type="Proteomes" id="UP000814140">
    <property type="component" value="Unassembled WGS sequence"/>
</dbReference>
<protein>
    <submittedName>
        <fullName evidence="1">Uncharacterized protein</fullName>
    </submittedName>
</protein>
<evidence type="ECO:0000313" key="1">
    <source>
        <dbReference type="EMBL" id="KAI0063059.1"/>
    </source>
</evidence>
<gene>
    <name evidence="1" type="ORF">BV25DRAFT_436285</name>
</gene>
<reference evidence="1" key="1">
    <citation type="submission" date="2021-03" db="EMBL/GenBank/DDBJ databases">
        <authorList>
            <consortium name="DOE Joint Genome Institute"/>
            <person name="Ahrendt S."/>
            <person name="Looney B.P."/>
            <person name="Miyauchi S."/>
            <person name="Morin E."/>
            <person name="Drula E."/>
            <person name="Courty P.E."/>
            <person name="Chicoki N."/>
            <person name="Fauchery L."/>
            <person name="Kohler A."/>
            <person name="Kuo A."/>
            <person name="Labutti K."/>
            <person name="Pangilinan J."/>
            <person name="Lipzen A."/>
            <person name="Riley R."/>
            <person name="Andreopoulos W."/>
            <person name="He G."/>
            <person name="Johnson J."/>
            <person name="Barry K.W."/>
            <person name="Grigoriev I.V."/>
            <person name="Nagy L."/>
            <person name="Hibbett D."/>
            <person name="Henrissat B."/>
            <person name="Matheny P.B."/>
            <person name="Labbe J."/>
            <person name="Martin F."/>
        </authorList>
    </citation>
    <scope>NUCLEOTIDE SEQUENCE</scope>
    <source>
        <strain evidence="1">HHB10654</strain>
    </source>
</reference>
<evidence type="ECO:0000313" key="2">
    <source>
        <dbReference type="Proteomes" id="UP000814140"/>
    </source>
</evidence>
<reference evidence="1" key="2">
    <citation type="journal article" date="2022" name="New Phytol.">
        <title>Evolutionary transition to the ectomycorrhizal habit in the genomes of a hyperdiverse lineage of mushroom-forming fungi.</title>
        <authorList>
            <person name="Looney B."/>
            <person name="Miyauchi S."/>
            <person name="Morin E."/>
            <person name="Drula E."/>
            <person name="Courty P.E."/>
            <person name="Kohler A."/>
            <person name="Kuo A."/>
            <person name="LaButti K."/>
            <person name="Pangilinan J."/>
            <person name="Lipzen A."/>
            <person name="Riley R."/>
            <person name="Andreopoulos W."/>
            <person name="He G."/>
            <person name="Johnson J."/>
            <person name="Nolan M."/>
            <person name="Tritt A."/>
            <person name="Barry K.W."/>
            <person name="Grigoriev I.V."/>
            <person name="Nagy L.G."/>
            <person name="Hibbett D."/>
            <person name="Henrissat B."/>
            <person name="Matheny P.B."/>
            <person name="Labbe J."/>
            <person name="Martin F.M."/>
        </authorList>
    </citation>
    <scope>NUCLEOTIDE SEQUENCE</scope>
    <source>
        <strain evidence="1">HHB10654</strain>
    </source>
</reference>
<name>A0ACB8T2Z9_9AGAM</name>
<sequence>MAKRTTSVVLDAPGPVPVRCSQQNTFALINKLPPEVLSHVFLFHVGGSPPASVPPPPYPRKSLKLGWIQVTHVCRRWRHVALGDPRLWANVAFTLGHRWAEIMLARAKSAPLLVKSDLSTPHGCISSTQDCLLIGATLTARLRQIAAVDLAVDHGMLTHLSIDNLFSFPAPILESIDLRVNRKKYDTWLDPIDAKDPTASFAPLLRRLALRDCRFYLFQMPRFPMLVHFEICISERDVVSYEGMATGFSQRLQTRLKSPIHEELIESLQTMPMLETLILENCFPKAPVEPLPPPASSVELPRLKKIVLKGSSGECLGLLSRLHVPATTSIHLHCYSSKPRASDCLDILPVISEHFTARLLEDAPPPLTLNICDAGGAGLLVRAWTVSAASDEEPAFTCDAMDPVLQMHFEFDSESEGIDLPLLQRTCDTLPLDKLQTLSVDVWTPLSSAVQWSASVWLDMFGRCESVHHVHASGLPATHLTHILQPAEGQKQEKPPILLPCLKKLSLSSSVIYGSLVDPKWPSFQGMLEWLAYRATEGVGIECLYMRQRPKERDLIKTLEDAAPKVVWDEDEDDYLGVRRSAGADTKRWSAKWTRLFVD</sequence>
<keyword evidence="2" id="KW-1185">Reference proteome</keyword>
<proteinExistence type="predicted"/>